<feature type="region of interest" description="Disordered" evidence="1">
    <location>
        <begin position="1"/>
        <end position="29"/>
    </location>
</feature>
<dbReference type="ExpressionAtlas" id="B5THF8">
    <property type="expression patterns" value="differential"/>
</dbReference>
<dbReference type="GO" id="GO:0010088">
    <property type="term" value="P:phloem development"/>
    <property type="evidence" value="ECO:0007669"/>
    <property type="project" value="InterPro"/>
</dbReference>
<dbReference type="InterPro" id="IPR039299">
    <property type="entry name" value="SEOA"/>
</dbReference>
<evidence type="ECO:0000259" key="3">
    <source>
        <dbReference type="Pfam" id="PF14577"/>
    </source>
</evidence>
<dbReference type="InterPro" id="IPR027942">
    <property type="entry name" value="SEO_N"/>
</dbReference>
<dbReference type="PANTHER" id="PTHR33232">
    <property type="entry name" value="PROTEIN SIEVE ELEMENT OCCLUSION B-LIKE"/>
    <property type="match status" value="1"/>
</dbReference>
<feature type="domain" description="Sieve element occlusion N-terminal" evidence="2">
    <location>
        <begin position="36"/>
        <end position="275"/>
    </location>
</feature>
<name>B5THF8_MEDTR</name>
<dbReference type="Pfam" id="PF14576">
    <property type="entry name" value="SEO_N"/>
    <property type="match status" value="1"/>
</dbReference>
<dbReference type="InterPro" id="IPR027944">
    <property type="entry name" value="SEO_C"/>
</dbReference>
<dbReference type="AlphaFoldDB" id="B5THF8"/>
<evidence type="ECO:0000256" key="1">
    <source>
        <dbReference type="SAM" id="MobiDB-lite"/>
    </source>
</evidence>
<proteinExistence type="evidence at transcript level"/>
<feature type="domain" description="Sieve element occlusion C-terminal" evidence="3">
    <location>
        <begin position="507"/>
        <end position="666"/>
    </location>
</feature>
<accession>B5THF8</accession>
<protein>
    <submittedName>
        <fullName evidence="4">Sieve element-occluding protein 2</fullName>
    </submittedName>
</protein>
<evidence type="ECO:0000259" key="2">
    <source>
        <dbReference type="Pfam" id="PF14576"/>
    </source>
</evidence>
<dbReference type="EMBL" id="EU938017">
    <property type="protein sequence ID" value="ACH92805.1"/>
    <property type="molecule type" value="mRNA"/>
</dbReference>
<dbReference type="PANTHER" id="PTHR33232:SF14">
    <property type="entry name" value="THIOREDOXIN-LIKE, SIEVE ELEMENT OCCLUSION-RELATED"/>
    <property type="match status" value="1"/>
</dbReference>
<evidence type="ECO:0000313" key="4">
    <source>
        <dbReference type="EMBL" id="ACH92805.1"/>
    </source>
</evidence>
<gene>
    <name evidence="4" type="primary">SEO2</name>
</gene>
<sequence length="675" mass="77490">MSTALSYNVPISGTTTQKNDTSQQQKSQLPNPFKLEDIEILNKVYLTHVNDNMKYDRDTLFNLVSNIISASTQTSGTNSGLNTQISFKPDFSVLKRISRQMITTRGTAECAHQTTMWVLHHLRGFSWEAKALITLAAFSLEYGAIMHLHRIQSSDTLGNSLKQLSQVQFRKVPADITELVTFLLQVLQDIKTWAAWSAFGYDLDDVNSLPDAMQWIPLVVYWTVATIVACTGNLVGISEHKLSDYVKSLSDVVKELRRHLKSCELEIGKIHENENLLKDSDNIKDVVAFLRLLIKGNGTDQIPPIFIGNDQVKTGIEVFKKKHVLLFVSGLDTLRDEILLLNSIYKRLQDKPQEVLKGSFKKEDFKILWIPIVNKWDEDRKKEFKNLKESMKWYVLEHFFELPGRGIIKKKLNYDIGYPPILAVINPQGDIINKDAMEIIFQWGIDAFPFRISDAEDIFKKWEWFWKLMKKVDVNIEKMSWDRYIFIYGGNDPKWIQDFTRAIGSIKKHQTIQNVDVNIDYHQLGKNNPTEIPYFWMGIDGRKQQNKTCKDSVDCEIQTAVKKLLCLKQDPLGWVLLSRGRHVTVFGHGEPMYQTVADFDKWKNNVVEKESFDEAFKEYYDTKLSEISSSASCAVNSSDVLATITCPNPFCGRVMEVTSVNYKCCHRDDPDSCCI</sequence>
<dbReference type="Pfam" id="PF14577">
    <property type="entry name" value="SEO_C"/>
    <property type="match status" value="1"/>
</dbReference>
<reference evidence="4" key="1">
    <citation type="journal article" date="2008" name="Plant Cell Physiol.">
        <title>GFP tagging of sieve element occlusion (SEO) proteins results in green fluorescent forisomes.</title>
        <authorList>
            <person name="Pelissier H.C."/>
            <person name="Peters W.S."/>
            <person name="Collier R."/>
            <person name="van Bel A.J."/>
            <person name="Knoblauch M."/>
        </authorList>
    </citation>
    <scope>NUCLEOTIDE SEQUENCE</scope>
</reference>
<organism evidence="4">
    <name type="scientific">Medicago truncatula</name>
    <name type="common">Barrel medic</name>
    <name type="synonym">Medicago tribuloides</name>
    <dbReference type="NCBI Taxonomy" id="3880"/>
    <lineage>
        <taxon>Eukaryota</taxon>
        <taxon>Viridiplantae</taxon>
        <taxon>Streptophyta</taxon>
        <taxon>Embryophyta</taxon>
        <taxon>Tracheophyta</taxon>
        <taxon>Spermatophyta</taxon>
        <taxon>Magnoliopsida</taxon>
        <taxon>eudicotyledons</taxon>
        <taxon>Gunneridae</taxon>
        <taxon>Pentapetalae</taxon>
        <taxon>rosids</taxon>
        <taxon>fabids</taxon>
        <taxon>Fabales</taxon>
        <taxon>Fabaceae</taxon>
        <taxon>Papilionoideae</taxon>
        <taxon>50 kb inversion clade</taxon>
        <taxon>NPAAA clade</taxon>
        <taxon>Hologalegina</taxon>
        <taxon>IRL clade</taxon>
        <taxon>Trifolieae</taxon>
        <taxon>Medicago</taxon>
    </lineage>
</organism>